<sequence>MNDRAKVTCYLFDHGDCDSPSLIVAGNENKILLEKMSFPWDLYICLSSLSVGQFIFDIFNCFAAAVAKNEIVEFSLRGVEFFYPLGQRRLRDIFKISHFV</sequence>
<dbReference type="AlphaFoldDB" id="A0A8X6TZ04"/>
<comment type="caution">
    <text evidence="1">The sequence shown here is derived from an EMBL/GenBank/DDBJ whole genome shotgun (WGS) entry which is preliminary data.</text>
</comment>
<protein>
    <submittedName>
        <fullName evidence="1">Uncharacterized protein</fullName>
    </submittedName>
</protein>
<dbReference type="EMBL" id="BMAW01114583">
    <property type="protein sequence ID" value="GFT62403.1"/>
    <property type="molecule type" value="Genomic_DNA"/>
</dbReference>
<gene>
    <name evidence="1" type="ORF">NPIL_237501</name>
</gene>
<proteinExistence type="predicted"/>
<dbReference type="Proteomes" id="UP000887013">
    <property type="component" value="Unassembled WGS sequence"/>
</dbReference>
<evidence type="ECO:0000313" key="1">
    <source>
        <dbReference type="EMBL" id="GFT62403.1"/>
    </source>
</evidence>
<keyword evidence="2" id="KW-1185">Reference proteome</keyword>
<name>A0A8X6TZ04_NEPPI</name>
<accession>A0A8X6TZ04</accession>
<evidence type="ECO:0000313" key="2">
    <source>
        <dbReference type="Proteomes" id="UP000887013"/>
    </source>
</evidence>
<organism evidence="1 2">
    <name type="scientific">Nephila pilipes</name>
    <name type="common">Giant wood spider</name>
    <name type="synonym">Nephila maculata</name>
    <dbReference type="NCBI Taxonomy" id="299642"/>
    <lineage>
        <taxon>Eukaryota</taxon>
        <taxon>Metazoa</taxon>
        <taxon>Ecdysozoa</taxon>
        <taxon>Arthropoda</taxon>
        <taxon>Chelicerata</taxon>
        <taxon>Arachnida</taxon>
        <taxon>Araneae</taxon>
        <taxon>Araneomorphae</taxon>
        <taxon>Entelegynae</taxon>
        <taxon>Araneoidea</taxon>
        <taxon>Nephilidae</taxon>
        <taxon>Nephila</taxon>
    </lineage>
</organism>
<reference evidence="1" key="1">
    <citation type="submission" date="2020-08" db="EMBL/GenBank/DDBJ databases">
        <title>Multicomponent nature underlies the extraordinary mechanical properties of spider dragline silk.</title>
        <authorList>
            <person name="Kono N."/>
            <person name="Nakamura H."/>
            <person name="Mori M."/>
            <person name="Yoshida Y."/>
            <person name="Ohtoshi R."/>
            <person name="Malay A.D."/>
            <person name="Moran D.A.P."/>
            <person name="Tomita M."/>
            <person name="Numata K."/>
            <person name="Arakawa K."/>
        </authorList>
    </citation>
    <scope>NUCLEOTIDE SEQUENCE</scope>
</reference>